<comment type="caution">
    <text evidence="1">The sequence shown here is derived from an EMBL/GenBank/DDBJ whole genome shotgun (WGS) entry which is preliminary data.</text>
</comment>
<name>A0A0C2MJG1_THEKT</name>
<evidence type="ECO:0000313" key="2">
    <source>
        <dbReference type="Proteomes" id="UP000031668"/>
    </source>
</evidence>
<reference evidence="1 2" key="1">
    <citation type="journal article" date="2014" name="Genome Biol. Evol.">
        <title>The genome of the myxosporean Thelohanellus kitauei shows adaptations to nutrient acquisition within its fish host.</title>
        <authorList>
            <person name="Yang Y."/>
            <person name="Xiong J."/>
            <person name="Zhou Z."/>
            <person name="Huo F."/>
            <person name="Miao W."/>
            <person name="Ran C."/>
            <person name="Liu Y."/>
            <person name="Zhang J."/>
            <person name="Feng J."/>
            <person name="Wang M."/>
            <person name="Wang M."/>
            <person name="Wang L."/>
            <person name="Yao B."/>
        </authorList>
    </citation>
    <scope>NUCLEOTIDE SEQUENCE [LARGE SCALE GENOMIC DNA]</scope>
    <source>
        <strain evidence="1">Wuqing</strain>
    </source>
</reference>
<dbReference type="EMBL" id="JWZT01004259">
    <property type="protein sequence ID" value="KII64490.1"/>
    <property type="molecule type" value="Genomic_DNA"/>
</dbReference>
<keyword evidence="2" id="KW-1185">Reference proteome</keyword>
<proteinExistence type="predicted"/>
<accession>A0A0C2MJG1</accession>
<evidence type="ECO:0000313" key="1">
    <source>
        <dbReference type="EMBL" id="KII64490.1"/>
    </source>
</evidence>
<gene>
    <name evidence="1" type="ORF">RF11_03898</name>
</gene>
<protein>
    <submittedName>
        <fullName evidence="1">Uncharacterized protein</fullName>
    </submittedName>
</protein>
<dbReference type="AlphaFoldDB" id="A0A0C2MJG1"/>
<sequence length="236" mass="27496">MWWNDERREKYQQEMEAKNIGMIIASTPRATGCIDPYRYIEALQCELPSEIKKTNSLNRIVSFKSTRKINIYEKQDGEIALDENGVLKANEDLKDKQKPATKSQFRRKYMTILKSSIPQCKCENRHKKFNQRGAVGQKQDGSKNSCCRLNEKNMEHKLESKNTERNIVIQAQKWEEVSVDKKSSSNDPVLNELIEKYRRFAGEMEPKKAGSVEFRCVNCNHLCKFSLLEQLDNEHA</sequence>
<dbReference type="Proteomes" id="UP000031668">
    <property type="component" value="Unassembled WGS sequence"/>
</dbReference>
<organism evidence="1 2">
    <name type="scientific">Thelohanellus kitauei</name>
    <name type="common">Myxosporean</name>
    <dbReference type="NCBI Taxonomy" id="669202"/>
    <lineage>
        <taxon>Eukaryota</taxon>
        <taxon>Metazoa</taxon>
        <taxon>Cnidaria</taxon>
        <taxon>Myxozoa</taxon>
        <taxon>Myxosporea</taxon>
        <taxon>Bivalvulida</taxon>
        <taxon>Platysporina</taxon>
        <taxon>Myxobolidae</taxon>
        <taxon>Thelohanellus</taxon>
    </lineage>
</organism>